<feature type="compositionally biased region" description="Polar residues" evidence="3">
    <location>
        <begin position="229"/>
        <end position="239"/>
    </location>
</feature>
<evidence type="ECO:0000259" key="4">
    <source>
        <dbReference type="PROSITE" id="PS50853"/>
    </source>
</evidence>
<dbReference type="PRINTS" id="PR00014">
    <property type="entry name" value="FNTYPEIII"/>
</dbReference>
<evidence type="ECO:0000256" key="2">
    <source>
        <dbReference type="ARBA" id="ARBA00023326"/>
    </source>
</evidence>
<dbReference type="GO" id="GO:0000272">
    <property type="term" value="P:polysaccharide catabolic process"/>
    <property type="evidence" value="ECO:0007669"/>
    <property type="project" value="UniProtKB-KW"/>
</dbReference>
<dbReference type="PANTHER" id="PTHR46957:SF3">
    <property type="entry name" value="CYTOKINE RECEPTOR"/>
    <property type="match status" value="1"/>
</dbReference>
<keyword evidence="2" id="KW-0119">Carbohydrate metabolism</keyword>
<evidence type="ECO:0000256" key="1">
    <source>
        <dbReference type="ARBA" id="ARBA00023295"/>
    </source>
</evidence>
<dbReference type="eggNOG" id="COG4733">
    <property type="taxonomic scope" value="Bacteria"/>
</dbReference>
<dbReference type="InterPro" id="IPR003961">
    <property type="entry name" value="FN3_dom"/>
</dbReference>
<dbReference type="InterPro" id="IPR036116">
    <property type="entry name" value="FN3_sf"/>
</dbReference>
<feature type="region of interest" description="Disordered" evidence="3">
    <location>
        <begin position="46"/>
        <end position="69"/>
    </location>
</feature>
<proteinExistence type="predicted"/>
<sequence>MSAHLCHIGLDHSSSRSEVPPVQRPPTLPALVCLGALALSACSDGGGGANGSGKDGKAPTTPSGVTAQAGSATSVHVMWRPSADDKAVTGYEVFQKGEKVSTLPGAKTMVDIDGLKPRTAYSFTVRARDAAGNLSGPSAAVSVTTPAPTPEDHRPPTVPGKPTGRLDSARAATLSWRPATDNTKVTSYDIYQEGSRIHSVAGTDTTAQVTGLRPGTVYSFTVRARDAAENSSADSTAVELTTPSSSGKGPSTAPTGLMAVARKGSIELSWKPPQADGAIESHELYLDGRPTTTIVWGAMPTGDRAVYTLTVTDPPGTRYRVKLRAKLPDGKWGDFSAERTVVVR</sequence>
<dbReference type="AlphaFoldDB" id="E2PWZ5"/>
<name>E2PWZ5_STRCL</name>
<evidence type="ECO:0000313" key="6">
    <source>
        <dbReference type="Proteomes" id="UP000002357"/>
    </source>
</evidence>
<reference evidence="5 6" key="1">
    <citation type="journal article" date="2010" name="Genome Biol. Evol.">
        <title>The sequence of a 1.8-mb bacterial linear plasmid reveals a rich evolutionary reservoir of secondary metabolic pathways.</title>
        <authorList>
            <person name="Medema M.H."/>
            <person name="Trefzer A."/>
            <person name="Kovalchuk A."/>
            <person name="van den Berg M."/>
            <person name="Mueller U."/>
            <person name="Heijne W."/>
            <person name="Wu L."/>
            <person name="Alam M.T."/>
            <person name="Ronning C.M."/>
            <person name="Nierman W.C."/>
            <person name="Bovenberg R.A.L."/>
            <person name="Breitling R."/>
            <person name="Takano E."/>
        </authorList>
    </citation>
    <scope>NUCLEOTIDE SEQUENCE [LARGE SCALE GENOMIC DNA]</scope>
    <source>
        <strain evidence="6">ATCC 27064 / DSM 738 / JCM 4710 / NBRC 13307 / NCIMB 12785 / NRRL 3585 / VKM Ac-602</strain>
    </source>
</reference>
<dbReference type="Proteomes" id="UP000002357">
    <property type="component" value="Chromosome"/>
</dbReference>
<dbReference type="SMART" id="SM00060">
    <property type="entry name" value="FN3"/>
    <property type="match status" value="3"/>
</dbReference>
<feature type="domain" description="Fibronectin type-III" evidence="4">
    <location>
        <begin position="61"/>
        <end position="148"/>
    </location>
</feature>
<protein>
    <submittedName>
        <fullName evidence="5">Sugar hydrolase</fullName>
    </submittedName>
</protein>
<dbReference type="STRING" id="1901.BB341_03960"/>
<dbReference type="CDD" id="cd00063">
    <property type="entry name" value="FN3"/>
    <property type="match status" value="3"/>
</dbReference>
<feature type="domain" description="Fibronectin type-III" evidence="4">
    <location>
        <begin position="158"/>
        <end position="245"/>
    </location>
</feature>
<keyword evidence="2" id="KW-0624">Polysaccharide degradation</keyword>
<feature type="region of interest" description="Disordered" evidence="3">
    <location>
        <begin position="135"/>
        <end position="165"/>
    </location>
</feature>
<dbReference type="PANTHER" id="PTHR46957">
    <property type="entry name" value="CYTOKINE RECEPTOR"/>
    <property type="match status" value="1"/>
</dbReference>
<dbReference type="EMBL" id="CM000913">
    <property type="protein sequence ID" value="EFG10072.1"/>
    <property type="molecule type" value="Genomic_DNA"/>
</dbReference>
<dbReference type="Gene3D" id="2.60.40.10">
    <property type="entry name" value="Immunoglobulins"/>
    <property type="match status" value="3"/>
</dbReference>
<keyword evidence="1" id="KW-0326">Glycosidase</keyword>
<organism evidence="5 6">
    <name type="scientific">Streptomyces clavuligerus</name>
    <dbReference type="NCBI Taxonomy" id="1901"/>
    <lineage>
        <taxon>Bacteria</taxon>
        <taxon>Bacillati</taxon>
        <taxon>Actinomycetota</taxon>
        <taxon>Actinomycetes</taxon>
        <taxon>Kitasatosporales</taxon>
        <taxon>Streptomycetaceae</taxon>
        <taxon>Streptomyces</taxon>
    </lineage>
</organism>
<keyword evidence="5" id="KW-0378">Hydrolase</keyword>
<feature type="compositionally biased region" description="Low complexity" evidence="3">
    <location>
        <begin position="241"/>
        <end position="254"/>
    </location>
</feature>
<gene>
    <name evidence="5" type="ORF">SCLAV_4999</name>
</gene>
<dbReference type="PROSITE" id="PS50853">
    <property type="entry name" value="FN3"/>
    <property type="match status" value="3"/>
</dbReference>
<feature type="region of interest" description="Disordered" evidence="3">
    <location>
        <begin position="228"/>
        <end position="254"/>
    </location>
</feature>
<dbReference type="SUPFAM" id="SSF49265">
    <property type="entry name" value="Fibronectin type III"/>
    <property type="match status" value="2"/>
</dbReference>
<dbReference type="InterPro" id="IPR050713">
    <property type="entry name" value="RTP_Phos/Ushers"/>
</dbReference>
<keyword evidence="6" id="KW-1185">Reference proteome</keyword>
<evidence type="ECO:0000313" key="5">
    <source>
        <dbReference type="EMBL" id="EFG10072.1"/>
    </source>
</evidence>
<accession>E2PWZ5</accession>
<feature type="compositionally biased region" description="Polar residues" evidence="3">
    <location>
        <begin position="60"/>
        <end position="69"/>
    </location>
</feature>
<dbReference type="GO" id="GO:0016020">
    <property type="term" value="C:membrane"/>
    <property type="evidence" value="ECO:0007669"/>
    <property type="project" value="UniProtKB-SubCell"/>
</dbReference>
<evidence type="ECO:0000256" key="3">
    <source>
        <dbReference type="SAM" id="MobiDB-lite"/>
    </source>
</evidence>
<dbReference type="InterPro" id="IPR013783">
    <property type="entry name" value="Ig-like_fold"/>
</dbReference>
<dbReference type="Pfam" id="PF00041">
    <property type="entry name" value="fn3"/>
    <property type="match status" value="2"/>
</dbReference>
<feature type="domain" description="Fibronectin type-III" evidence="4">
    <location>
        <begin position="250"/>
        <end position="344"/>
    </location>
</feature>
<dbReference type="GO" id="GO:0016798">
    <property type="term" value="F:hydrolase activity, acting on glycosyl bonds"/>
    <property type="evidence" value="ECO:0007669"/>
    <property type="project" value="UniProtKB-KW"/>
</dbReference>